<reference evidence="4 5" key="1">
    <citation type="submission" date="2024-05" db="EMBL/GenBank/DDBJ databases">
        <title>Roseateles sp. DJS-2-20 16S ribosomal RNA gene Genome sequencing and assembly.</title>
        <authorList>
            <person name="Woo H."/>
        </authorList>
    </citation>
    <scope>NUCLEOTIDE SEQUENCE [LARGE SCALE GENOMIC DNA]</scope>
    <source>
        <strain evidence="4 5">DJS-2-20</strain>
    </source>
</reference>
<proteinExistence type="inferred from homology"/>
<comment type="caution">
    <text evidence="4">The sequence shown here is derived from an EMBL/GenBank/DDBJ whole genome shotgun (WGS) entry which is preliminary data.</text>
</comment>
<feature type="compositionally biased region" description="Polar residues" evidence="2">
    <location>
        <begin position="400"/>
        <end position="410"/>
    </location>
</feature>
<comment type="similarity">
    <text evidence="1">Belongs to the ROK (NagC/XylR) family.</text>
</comment>
<accession>A0ABV0FWT5</accession>
<protein>
    <submittedName>
        <fullName evidence="4">ROK family transcriptional regulator</fullName>
    </submittedName>
</protein>
<organism evidence="4 5">
    <name type="scientific">Roseateles paludis</name>
    <dbReference type="NCBI Taxonomy" id="3145238"/>
    <lineage>
        <taxon>Bacteria</taxon>
        <taxon>Pseudomonadati</taxon>
        <taxon>Pseudomonadota</taxon>
        <taxon>Betaproteobacteria</taxon>
        <taxon>Burkholderiales</taxon>
        <taxon>Sphaerotilaceae</taxon>
        <taxon>Roseateles</taxon>
    </lineage>
</organism>
<dbReference type="SUPFAM" id="SSF46785">
    <property type="entry name" value="Winged helix' DNA-binding domain"/>
    <property type="match status" value="1"/>
</dbReference>
<dbReference type="Proteomes" id="UP001495147">
    <property type="component" value="Unassembled WGS sequence"/>
</dbReference>
<evidence type="ECO:0000256" key="2">
    <source>
        <dbReference type="SAM" id="MobiDB-lite"/>
    </source>
</evidence>
<dbReference type="InterPro" id="IPR000600">
    <property type="entry name" value="ROK"/>
</dbReference>
<evidence type="ECO:0000256" key="1">
    <source>
        <dbReference type="ARBA" id="ARBA00006479"/>
    </source>
</evidence>
<dbReference type="InterPro" id="IPR049874">
    <property type="entry name" value="ROK_cs"/>
</dbReference>
<dbReference type="Gene3D" id="1.10.10.10">
    <property type="entry name" value="Winged helix-like DNA-binding domain superfamily/Winged helix DNA-binding domain"/>
    <property type="match status" value="1"/>
</dbReference>
<keyword evidence="5" id="KW-1185">Reference proteome</keyword>
<gene>
    <name evidence="4" type="ORF">ABDJ85_02805</name>
</gene>
<dbReference type="RefSeq" id="WP_347703211.1">
    <property type="nucleotide sequence ID" value="NZ_JBDPZD010000001.1"/>
</dbReference>
<dbReference type="Gene3D" id="3.30.420.40">
    <property type="match status" value="2"/>
</dbReference>
<name>A0ABV0FWT5_9BURK</name>
<dbReference type="InterPro" id="IPR000835">
    <property type="entry name" value="HTH_MarR-typ"/>
</dbReference>
<dbReference type="PROSITE" id="PS01125">
    <property type="entry name" value="ROK"/>
    <property type="match status" value="1"/>
</dbReference>
<dbReference type="SUPFAM" id="SSF53067">
    <property type="entry name" value="Actin-like ATPase domain"/>
    <property type="match status" value="1"/>
</dbReference>
<evidence type="ECO:0000313" key="4">
    <source>
        <dbReference type="EMBL" id="MEO3690379.1"/>
    </source>
</evidence>
<dbReference type="Pfam" id="PF00480">
    <property type="entry name" value="ROK"/>
    <property type="match status" value="1"/>
</dbReference>
<dbReference type="PANTHER" id="PTHR18964:SF149">
    <property type="entry name" value="BIFUNCTIONAL UDP-N-ACETYLGLUCOSAMINE 2-EPIMERASE_N-ACETYLMANNOSAMINE KINASE"/>
    <property type="match status" value="1"/>
</dbReference>
<evidence type="ECO:0000313" key="5">
    <source>
        <dbReference type="Proteomes" id="UP001495147"/>
    </source>
</evidence>
<dbReference type="InterPro" id="IPR043129">
    <property type="entry name" value="ATPase_NBD"/>
</dbReference>
<evidence type="ECO:0000259" key="3">
    <source>
        <dbReference type="Pfam" id="PF12802"/>
    </source>
</evidence>
<feature type="domain" description="HTH marR-type" evidence="3">
    <location>
        <begin position="18"/>
        <end position="62"/>
    </location>
</feature>
<dbReference type="InterPro" id="IPR036388">
    <property type="entry name" value="WH-like_DNA-bd_sf"/>
</dbReference>
<dbReference type="Pfam" id="PF12802">
    <property type="entry name" value="MarR_2"/>
    <property type="match status" value="1"/>
</dbReference>
<dbReference type="PANTHER" id="PTHR18964">
    <property type="entry name" value="ROK (REPRESSOR, ORF, KINASE) FAMILY"/>
    <property type="match status" value="1"/>
</dbReference>
<dbReference type="InterPro" id="IPR036390">
    <property type="entry name" value="WH_DNA-bd_sf"/>
</dbReference>
<dbReference type="EMBL" id="JBDPZD010000001">
    <property type="protein sequence ID" value="MEO3690379.1"/>
    <property type="molecule type" value="Genomic_DNA"/>
</dbReference>
<feature type="region of interest" description="Disordered" evidence="2">
    <location>
        <begin position="390"/>
        <end position="410"/>
    </location>
</feature>
<sequence>MLMTGDQQLVKQMNRMALVRMLCREPALSRADLAVRLGLTKSTVGMLVRELVEEGWLSEAESVTTGGLGRRPTPLHVDDTRLALLGIDVGVDEARLVATTLTGEILATATLAYADPTRAADCLAAVAAEALQLTRDRALRGRRVLGVGVGLHGGVDESLRLLHFAPNLGWRNVPVGQWLRQSWQGTALADLPLLVQNEADMAVLAEHEFGPASNAGSGPLVYVSLGWGVGAGVVVRDTLLTGARGFAGEVGHMVLQSRGPLCSCGRRGCAEALIGFRALLTRDQTLAQLTEAIDAAEPTALWRLQDAGRHLGILLNNLWVAFDPVRIIVGGPAMRLGPTLLELAQQVLRAHASSAQLTPPMVQASSLGADAVATGAAAYVRYHLTRPMAQAPEPGLGAPSTLSSPPLTTA</sequence>